<dbReference type="EMBL" id="KN572141">
    <property type="protein sequence ID" value="KHJ83708.1"/>
    <property type="molecule type" value="Genomic_DNA"/>
</dbReference>
<feature type="transmembrane region" description="Helical" evidence="1">
    <location>
        <begin position="67"/>
        <end position="88"/>
    </location>
</feature>
<keyword evidence="3" id="KW-1185">Reference proteome</keyword>
<feature type="transmembrane region" description="Helical" evidence="1">
    <location>
        <begin position="21"/>
        <end position="47"/>
    </location>
</feature>
<organism evidence="2 3">
    <name type="scientific">Oesophagostomum dentatum</name>
    <name type="common">Nodular worm</name>
    <dbReference type="NCBI Taxonomy" id="61180"/>
    <lineage>
        <taxon>Eukaryota</taxon>
        <taxon>Metazoa</taxon>
        <taxon>Ecdysozoa</taxon>
        <taxon>Nematoda</taxon>
        <taxon>Chromadorea</taxon>
        <taxon>Rhabditida</taxon>
        <taxon>Rhabditina</taxon>
        <taxon>Rhabditomorpha</taxon>
        <taxon>Strongyloidea</taxon>
        <taxon>Strongylidae</taxon>
        <taxon>Oesophagostomum</taxon>
    </lineage>
</organism>
<evidence type="ECO:0000313" key="3">
    <source>
        <dbReference type="Proteomes" id="UP000053660"/>
    </source>
</evidence>
<gene>
    <name evidence="2" type="ORF">OESDEN_16591</name>
</gene>
<protein>
    <submittedName>
        <fullName evidence="2">Uncharacterized protein</fullName>
    </submittedName>
</protein>
<dbReference type="OrthoDB" id="377733at2759"/>
<keyword evidence="1" id="KW-0812">Transmembrane</keyword>
<accession>A0A0B1SEI9</accession>
<dbReference type="Proteomes" id="UP000053660">
    <property type="component" value="Unassembled WGS sequence"/>
</dbReference>
<evidence type="ECO:0000256" key="1">
    <source>
        <dbReference type="SAM" id="Phobius"/>
    </source>
</evidence>
<dbReference type="AlphaFoldDB" id="A0A0B1SEI9"/>
<sequence length="90" mass="9997">MFIYWSLVCVANLKALLETNSITMISFGIGVFSVFLLILSIIMNTWISLYIPFLPRHVGGMLYMLPLKPLVFVVALVIVAALVPDLALKV</sequence>
<proteinExistence type="predicted"/>
<keyword evidence="1" id="KW-1133">Transmembrane helix</keyword>
<name>A0A0B1SEI9_OESDE</name>
<keyword evidence="1" id="KW-0472">Membrane</keyword>
<reference evidence="2 3" key="1">
    <citation type="submission" date="2014-03" db="EMBL/GenBank/DDBJ databases">
        <title>Draft genome of the hookworm Oesophagostomum dentatum.</title>
        <authorList>
            <person name="Mitreva M."/>
        </authorList>
    </citation>
    <scope>NUCLEOTIDE SEQUENCE [LARGE SCALE GENOMIC DNA]</scope>
    <source>
        <strain evidence="2 3">OD-Hann</strain>
    </source>
</reference>
<evidence type="ECO:0000313" key="2">
    <source>
        <dbReference type="EMBL" id="KHJ83708.1"/>
    </source>
</evidence>